<dbReference type="PROSITE" id="PS51724">
    <property type="entry name" value="SPOR"/>
    <property type="match status" value="1"/>
</dbReference>
<gene>
    <name evidence="4" type="ORF">THMIRHAS_17490</name>
</gene>
<dbReference type="GO" id="GO:0042834">
    <property type="term" value="F:peptidoglycan binding"/>
    <property type="evidence" value="ECO:0007669"/>
    <property type="project" value="InterPro"/>
</dbReference>
<dbReference type="Proteomes" id="UP000501726">
    <property type="component" value="Chromosome"/>
</dbReference>
<keyword evidence="2" id="KW-1133">Transmembrane helix</keyword>
<dbReference type="RefSeq" id="WP_173272930.1">
    <property type="nucleotide sequence ID" value="NZ_AP021889.1"/>
</dbReference>
<evidence type="ECO:0000256" key="2">
    <source>
        <dbReference type="SAM" id="Phobius"/>
    </source>
</evidence>
<keyword evidence="2" id="KW-0472">Membrane</keyword>
<keyword evidence="2" id="KW-0812">Transmembrane</keyword>
<dbReference type="EMBL" id="AP021889">
    <property type="protein sequence ID" value="BBP46376.1"/>
    <property type="molecule type" value="Genomic_DNA"/>
</dbReference>
<organism evidence="4 5">
    <name type="scientific">Thiosulfatimonas sediminis</name>
    <dbReference type="NCBI Taxonomy" id="2675054"/>
    <lineage>
        <taxon>Bacteria</taxon>
        <taxon>Pseudomonadati</taxon>
        <taxon>Pseudomonadota</taxon>
        <taxon>Gammaproteobacteria</taxon>
        <taxon>Thiotrichales</taxon>
        <taxon>Piscirickettsiaceae</taxon>
        <taxon>Thiosulfatimonas</taxon>
    </lineage>
</organism>
<feature type="domain" description="SPOR" evidence="3">
    <location>
        <begin position="153"/>
        <end position="236"/>
    </location>
</feature>
<feature type="region of interest" description="Disordered" evidence="1">
    <location>
        <begin position="1"/>
        <end position="24"/>
    </location>
</feature>
<accession>A0A6F8PWA5</accession>
<name>A0A6F8PWA5_9GAMM</name>
<sequence length="243" mass="26979">MITPRPDKVSQATDETPDLDAPQQAEPSLLNLLASEDDVIKNRLVGALVWVVVLLWFVPAWYADPAYQQTAKPEQNQHQAIVMKPLVKPPEVVAEEQAKAMEAAKLQKAQEMAARQARLVQESRVEPIKVTEKMPPKAAAERPADAVSVNKSAVADKGYIVILATFENKQLLDTALEKAAKAGYPLVVKTYSKVADGRTYLQFNLRTQMYDSYDKAQTAQQNLDKILRLKGSFVRAIALKPQN</sequence>
<feature type="transmembrane region" description="Helical" evidence="2">
    <location>
        <begin position="44"/>
        <end position="63"/>
    </location>
</feature>
<dbReference type="Pfam" id="PF05036">
    <property type="entry name" value="SPOR"/>
    <property type="match status" value="1"/>
</dbReference>
<dbReference type="AlphaFoldDB" id="A0A6F8PWA5"/>
<reference evidence="5" key="1">
    <citation type="submission" date="2019-11" db="EMBL/GenBank/DDBJ databases">
        <title>Isolation and characterization of two novel species in the genus Thiomicrorhabdus.</title>
        <authorList>
            <person name="Mochizuki J."/>
            <person name="Kojima H."/>
            <person name="Fukui M."/>
        </authorList>
    </citation>
    <scope>NUCLEOTIDE SEQUENCE [LARGE SCALE GENOMIC DNA]</scope>
    <source>
        <strain evidence="5">aks77</strain>
    </source>
</reference>
<evidence type="ECO:0000256" key="1">
    <source>
        <dbReference type="SAM" id="MobiDB-lite"/>
    </source>
</evidence>
<dbReference type="InterPro" id="IPR007730">
    <property type="entry name" value="SPOR-like_dom"/>
</dbReference>
<evidence type="ECO:0000259" key="3">
    <source>
        <dbReference type="PROSITE" id="PS51724"/>
    </source>
</evidence>
<keyword evidence="5" id="KW-1185">Reference proteome</keyword>
<dbReference type="KEGG" id="tse:THMIRHAS_17490"/>
<evidence type="ECO:0000313" key="4">
    <source>
        <dbReference type="EMBL" id="BBP46376.1"/>
    </source>
</evidence>
<proteinExistence type="predicted"/>
<evidence type="ECO:0000313" key="5">
    <source>
        <dbReference type="Proteomes" id="UP000501726"/>
    </source>
</evidence>
<protein>
    <recommendedName>
        <fullName evidence="3">SPOR domain-containing protein</fullName>
    </recommendedName>
</protein>